<reference evidence="2 3" key="1">
    <citation type="submission" date="2019-03" db="EMBL/GenBank/DDBJ databases">
        <authorList>
            <consortium name="Pathogen Informatics"/>
        </authorList>
    </citation>
    <scope>NUCLEOTIDE SEQUENCE [LARGE SCALE GENOMIC DNA]</scope>
    <source>
        <strain evidence="2 3">NCTC12998</strain>
    </source>
</reference>
<feature type="domain" description="Carbohydrate kinase FGGY N-terminal" evidence="1">
    <location>
        <begin position="1"/>
        <end position="46"/>
    </location>
</feature>
<organism evidence="2 3">
    <name type="scientific">Raoultella planticola</name>
    <name type="common">Klebsiella planticola</name>
    <dbReference type="NCBI Taxonomy" id="575"/>
    <lineage>
        <taxon>Bacteria</taxon>
        <taxon>Pseudomonadati</taxon>
        <taxon>Pseudomonadota</taxon>
        <taxon>Gammaproteobacteria</taxon>
        <taxon>Enterobacterales</taxon>
        <taxon>Enterobacteriaceae</taxon>
        <taxon>Klebsiella/Raoultella group</taxon>
        <taxon>Raoultella</taxon>
    </lineage>
</organism>
<sequence length="70" mass="7416">MYLGIDLGTSEVKALVIDENNAVVASHSAPLTIQRPHPHWSEQAAAGMVGSHGISDSHAAGKMWPSLVRD</sequence>
<gene>
    <name evidence="2" type="primary">xylB_2</name>
    <name evidence="2" type="ORF">NCTC12998_00599</name>
</gene>
<dbReference type="EC" id="2.7.1.17" evidence="2"/>
<proteinExistence type="predicted"/>
<protein>
    <submittedName>
        <fullName evidence="2">Xylulose kinase</fullName>
        <ecNumber evidence="2">2.7.1.17</ecNumber>
    </submittedName>
</protein>
<dbReference type="Pfam" id="PF00370">
    <property type="entry name" value="FGGY_N"/>
    <property type="match status" value="1"/>
</dbReference>
<dbReference type="Proteomes" id="UP000345637">
    <property type="component" value="Unassembled WGS sequence"/>
</dbReference>
<evidence type="ECO:0000313" key="3">
    <source>
        <dbReference type="Proteomes" id="UP000345637"/>
    </source>
</evidence>
<evidence type="ECO:0000259" key="1">
    <source>
        <dbReference type="Pfam" id="PF00370"/>
    </source>
</evidence>
<dbReference type="InterPro" id="IPR043129">
    <property type="entry name" value="ATPase_NBD"/>
</dbReference>
<keyword evidence="2" id="KW-0808">Transferase</keyword>
<dbReference type="InterPro" id="IPR018484">
    <property type="entry name" value="FGGY_N"/>
</dbReference>
<dbReference type="GO" id="GO:0004856">
    <property type="term" value="F:D-xylulokinase activity"/>
    <property type="evidence" value="ECO:0007669"/>
    <property type="project" value="UniProtKB-EC"/>
</dbReference>
<dbReference type="SUPFAM" id="SSF53067">
    <property type="entry name" value="Actin-like ATPase domain"/>
    <property type="match status" value="1"/>
</dbReference>
<dbReference type="AlphaFoldDB" id="A0A485AA02"/>
<evidence type="ECO:0000313" key="2">
    <source>
        <dbReference type="EMBL" id="VFS57694.1"/>
    </source>
</evidence>
<name>A0A485AA02_RAOPL</name>
<dbReference type="EMBL" id="CAADJE010000010">
    <property type="protein sequence ID" value="VFS57694.1"/>
    <property type="molecule type" value="Genomic_DNA"/>
</dbReference>
<dbReference type="Gene3D" id="3.30.420.40">
    <property type="match status" value="1"/>
</dbReference>
<accession>A0A485AA02</accession>
<keyword evidence="2" id="KW-0418">Kinase</keyword>